<dbReference type="AlphaFoldDB" id="A0A830F8D1"/>
<protein>
    <recommendedName>
        <fullName evidence="1">DUF8120 domain-containing protein</fullName>
    </recommendedName>
</protein>
<accession>A0A830F8D1</accession>
<dbReference type="InterPro" id="IPR058433">
    <property type="entry name" value="DUF8120"/>
</dbReference>
<name>A0A830F8D1_9EURY</name>
<sequence length="65" mass="6677">MSLATLPPRQYRALDRLTKLAALVLLTSALVPGALTGLVKLACGLVGVVLGVLTVFVDVAEDASD</sequence>
<evidence type="ECO:0000259" key="1">
    <source>
        <dbReference type="Pfam" id="PF26439"/>
    </source>
</evidence>
<organism evidence="2 3">
    <name type="scientific">Halarchaeum grantii</name>
    <dbReference type="NCBI Taxonomy" id="1193105"/>
    <lineage>
        <taxon>Archaea</taxon>
        <taxon>Methanobacteriati</taxon>
        <taxon>Methanobacteriota</taxon>
        <taxon>Stenosarchaea group</taxon>
        <taxon>Halobacteria</taxon>
        <taxon>Halobacteriales</taxon>
        <taxon>Halobacteriaceae</taxon>
    </lineage>
</organism>
<gene>
    <name evidence="2" type="ORF">GCM10009037_11120</name>
</gene>
<dbReference type="Proteomes" id="UP000628840">
    <property type="component" value="Unassembled WGS sequence"/>
</dbReference>
<keyword evidence="3" id="KW-1185">Reference proteome</keyword>
<proteinExistence type="predicted"/>
<comment type="caution">
    <text evidence="2">The sequence shown here is derived from an EMBL/GenBank/DDBJ whole genome shotgun (WGS) entry which is preliminary data.</text>
</comment>
<evidence type="ECO:0000313" key="3">
    <source>
        <dbReference type="Proteomes" id="UP000628840"/>
    </source>
</evidence>
<dbReference type="RefSeq" id="WP_188880202.1">
    <property type="nucleotide sequence ID" value="NZ_BMPF01000001.1"/>
</dbReference>
<feature type="domain" description="DUF8120" evidence="1">
    <location>
        <begin position="4"/>
        <end position="59"/>
    </location>
</feature>
<reference evidence="2 3" key="1">
    <citation type="journal article" date="2019" name="Int. J. Syst. Evol. Microbiol.">
        <title>The Global Catalogue of Microorganisms (GCM) 10K type strain sequencing project: providing services to taxonomists for standard genome sequencing and annotation.</title>
        <authorList>
            <consortium name="The Broad Institute Genomics Platform"/>
            <consortium name="The Broad Institute Genome Sequencing Center for Infectious Disease"/>
            <person name="Wu L."/>
            <person name="Ma J."/>
        </authorList>
    </citation>
    <scope>NUCLEOTIDE SEQUENCE [LARGE SCALE GENOMIC DNA]</scope>
    <source>
        <strain evidence="2 3">JCM 19585</strain>
    </source>
</reference>
<dbReference type="Pfam" id="PF26439">
    <property type="entry name" value="DUF8120"/>
    <property type="match status" value="1"/>
</dbReference>
<evidence type="ECO:0000313" key="2">
    <source>
        <dbReference type="EMBL" id="GGL29188.1"/>
    </source>
</evidence>
<dbReference type="EMBL" id="BMPF01000001">
    <property type="protein sequence ID" value="GGL29188.1"/>
    <property type="molecule type" value="Genomic_DNA"/>
</dbReference>